<sequence length="138" mass="15419">MNKISTYHQLVAEEQRLSAELAAQKLAIQSEWNNTKQLLKPFENALGFVSKISTKNKNNPLLNMGLDLGVDVLIRRLLLGNAGFVAKLLVPTIVRNYSSSMLNVSEGKNWFGKLRDFFKRSGKKAGEGEIAADKQRDL</sequence>
<keyword evidence="2" id="KW-1185">Reference proteome</keyword>
<evidence type="ECO:0008006" key="3">
    <source>
        <dbReference type="Google" id="ProtNLM"/>
    </source>
</evidence>
<dbReference type="Proteomes" id="UP001226434">
    <property type="component" value="Unassembled WGS sequence"/>
</dbReference>
<gene>
    <name evidence="1" type="ORF">QJ048_22795</name>
</gene>
<comment type="caution">
    <text evidence="1">The sequence shown here is derived from an EMBL/GenBank/DDBJ whole genome shotgun (WGS) entry which is preliminary data.</text>
</comment>
<proteinExistence type="predicted"/>
<protein>
    <recommendedName>
        <fullName evidence="3">EcsC family protein</fullName>
    </recommendedName>
</protein>
<reference evidence="1 2" key="1">
    <citation type="submission" date="2023-05" db="EMBL/GenBank/DDBJ databases">
        <title>Genome sequence of Pinibacter sp. MAH-24.</title>
        <authorList>
            <person name="Huq M.A."/>
        </authorList>
    </citation>
    <scope>NUCLEOTIDE SEQUENCE [LARGE SCALE GENOMIC DNA]</scope>
    <source>
        <strain evidence="1 2">MAH-24</strain>
    </source>
</reference>
<organism evidence="1 2">
    <name type="scientific">Pinibacter soli</name>
    <dbReference type="NCBI Taxonomy" id="3044211"/>
    <lineage>
        <taxon>Bacteria</taxon>
        <taxon>Pseudomonadati</taxon>
        <taxon>Bacteroidota</taxon>
        <taxon>Chitinophagia</taxon>
        <taxon>Chitinophagales</taxon>
        <taxon>Chitinophagaceae</taxon>
        <taxon>Pinibacter</taxon>
    </lineage>
</organism>
<evidence type="ECO:0000313" key="2">
    <source>
        <dbReference type="Proteomes" id="UP001226434"/>
    </source>
</evidence>
<evidence type="ECO:0000313" key="1">
    <source>
        <dbReference type="EMBL" id="MDI3322636.1"/>
    </source>
</evidence>
<accession>A0ABT6RJJ7</accession>
<name>A0ABT6RJJ7_9BACT</name>
<dbReference type="RefSeq" id="WP_282336776.1">
    <property type="nucleotide sequence ID" value="NZ_JASBRG010000008.1"/>
</dbReference>
<dbReference type="EMBL" id="JASBRG010000008">
    <property type="protein sequence ID" value="MDI3322636.1"/>
    <property type="molecule type" value="Genomic_DNA"/>
</dbReference>